<dbReference type="GO" id="GO:0004089">
    <property type="term" value="F:carbonate dehydratase activity"/>
    <property type="evidence" value="ECO:0007669"/>
    <property type="project" value="UniProtKB-EC"/>
</dbReference>
<feature type="binding site" evidence="7">
    <location>
        <position position="63"/>
    </location>
    <ligand>
        <name>Zn(2+)</name>
        <dbReference type="ChEBI" id="CHEBI:29105"/>
    </ligand>
</feature>
<dbReference type="EMBL" id="MWWR01000013">
    <property type="protein sequence ID" value="OZG50796.1"/>
    <property type="molecule type" value="Genomic_DNA"/>
</dbReference>
<dbReference type="PROSITE" id="PS00704">
    <property type="entry name" value="PROK_CO2_ANHYDRASE_1"/>
    <property type="match status" value="1"/>
</dbReference>
<keyword evidence="4" id="KW-0456">Lyase</keyword>
<evidence type="ECO:0000256" key="5">
    <source>
        <dbReference type="ARBA" id="ARBA00024993"/>
    </source>
</evidence>
<proteinExistence type="inferred from homology"/>
<feature type="binding site" evidence="7">
    <location>
        <position position="61"/>
    </location>
    <ligand>
        <name>Zn(2+)</name>
        <dbReference type="ChEBI" id="CHEBI:29105"/>
    </ligand>
</feature>
<evidence type="ECO:0000256" key="4">
    <source>
        <dbReference type="ARBA" id="ARBA00023239"/>
    </source>
</evidence>
<keyword evidence="7" id="KW-0479">Metal-binding</keyword>
<feature type="binding site" evidence="7">
    <location>
        <position position="117"/>
    </location>
    <ligand>
        <name>Zn(2+)</name>
        <dbReference type="ChEBI" id="CHEBI:29105"/>
    </ligand>
</feature>
<dbReference type="InterPro" id="IPR001765">
    <property type="entry name" value="Carbonic_anhydrase"/>
</dbReference>
<name>A0A261EVW0_9BIFI</name>
<dbReference type="GO" id="GO:0008270">
    <property type="term" value="F:zinc ion binding"/>
    <property type="evidence" value="ECO:0007669"/>
    <property type="project" value="InterPro"/>
</dbReference>
<dbReference type="GO" id="GO:0015976">
    <property type="term" value="P:carbon utilization"/>
    <property type="evidence" value="ECO:0007669"/>
    <property type="project" value="InterPro"/>
</dbReference>
<reference evidence="8 9" key="1">
    <citation type="journal article" date="2017" name="BMC Genomics">
        <title>Comparative genomic and phylogenomic analyses of the Bifidobacteriaceae family.</title>
        <authorList>
            <person name="Lugli G.A."/>
            <person name="Milani C."/>
            <person name="Turroni F."/>
            <person name="Duranti S."/>
            <person name="Mancabelli L."/>
            <person name="Mangifesta M."/>
            <person name="Ferrario C."/>
            <person name="Modesto M."/>
            <person name="Mattarelli P."/>
            <person name="Jiri K."/>
            <person name="van Sinderen D."/>
            <person name="Ventura M."/>
        </authorList>
    </citation>
    <scope>NUCLEOTIDE SEQUENCE [LARGE SCALE GENOMIC DNA]</scope>
    <source>
        <strain evidence="8 9">DSM 24742</strain>
    </source>
</reference>
<evidence type="ECO:0000256" key="7">
    <source>
        <dbReference type="PIRSR" id="PIRSR601765-1"/>
    </source>
</evidence>
<keyword evidence="9" id="KW-1185">Reference proteome</keyword>
<evidence type="ECO:0000313" key="9">
    <source>
        <dbReference type="Proteomes" id="UP000216725"/>
    </source>
</evidence>
<evidence type="ECO:0000313" key="8">
    <source>
        <dbReference type="EMBL" id="OZG50796.1"/>
    </source>
</evidence>
<comment type="similarity">
    <text evidence="1">Belongs to the beta-class carbonic anhydrase family.</text>
</comment>
<keyword evidence="3 7" id="KW-0862">Zinc</keyword>
<comment type="catalytic activity">
    <reaction evidence="6">
        <text>hydrogencarbonate + H(+) = CO2 + H2O</text>
        <dbReference type="Rhea" id="RHEA:10748"/>
        <dbReference type="ChEBI" id="CHEBI:15377"/>
        <dbReference type="ChEBI" id="CHEBI:15378"/>
        <dbReference type="ChEBI" id="CHEBI:16526"/>
        <dbReference type="ChEBI" id="CHEBI:17544"/>
        <dbReference type="EC" id="4.2.1.1"/>
    </reaction>
</comment>
<evidence type="ECO:0000256" key="6">
    <source>
        <dbReference type="ARBA" id="ARBA00048348"/>
    </source>
</evidence>
<dbReference type="Gene3D" id="3.40.1050.10">
    <property type="entry name" value="Carbonic anhydrase"/>
    <property type="match status" value="1"/>
</dbReference>
<evidence type="ECO:0000256" key="3">
    <source>
        <dbReference type="ARBA" id="ARBA00022833"/>
    </source>
</evidence>
<dbReference type="Pfam" id="PF00484">
    <property type="entry name" value="Pro_CA"/>
    <property type="match status" value="1"/>
</dbReference>
<evidence type="ECO:0000256" key="2">
    <source>
        <dbReference type="ARBA" id="ARBA00012925"/>
    </source>
</evidence>
<sequence length="204" mass="22319">MVGMTSKLSTIDDDSANLIWHDMLEGNRRFAEGKQEHARQDVDTRKGLVDAQHPKAAVLSCADSRVTPEMIFDQGIGDLFCVRSAGSILDSAVVESLEYAVRKLGVKVIVVMTHENCGAIQAAMEGGHDDELPHLMRELGDAVECAKDAELDDPADVERIHAARVIERLVDQSDVIRRAVADDRLYIAGARYAMSTGLVEVLSF</sequence>
<dbReference type="PANTHER" id="PTHR11002:SF79">
    <property type="entry name" value="CARBONIC ANHYDRASE 2"/>
    <property type="match status" value="1"/>
</dbReference>
<feature type="binding site" evidence="7">
    <location>
        <position position="114"/>
    </location>
    <ligand>
        <name>Zn(2+)</name>
        <dbReference type="ChEBI" id="CHEBI:29105"/>
    </ligand>
</feature>
<dbReference type="EC" id="4.2.1.1" evidence="2"/>
<dbReference type="SUPFAM" id="SSF53056">
    <property type="entry name" value="beta-carbonic anhydrase, cab"/>
    <property type="match status" value="1"/>
</dbReference>
<comment type="caution">
    <text evidence="8">The sequence shown here is derived from an EMBL/GenBank/DDBJ whole genome shotgun (WGS) entry which is preliminary data.</text>
</comment>
<comment type="cofactor">
    <cofactor evidence="7">
        <name>Zn(2+)</name>
        <dbReference type="ChEBI" id="CHEBI:29105"/>
    </cofactor>
    <text evidence="7">Binds 1 zinc ion per subunit.</text>
</comment>
<organism evidence="8 9">
    <name type="scientific">Pseudoscardovia radai</name>
    <dbReference type="NCBI Taxonomy" id="987066"/>
    <lineage>
        <taxon>Bacteria</taxon>
        <taxon>Bacillati</taxon>
        <taxon>Actinomycetota</taxon>
        <taxon>Actinomycetes</taxon>
        <taxon>Bifidobacteriales</taxon>
        <taxon>Bifidobacteriaceae</taxon>
        <taxon>Pseudoscardovia</taxon>
    </lineage>
</organism>
<dbReference type="SMART" id="SM00947">
    <property type="entry name" value="Pro_CA"/>
    <property type="match status" value="1"/>
</dbReference>
<dbReference type="PANTHER" id="PTHR11002">
    <property type="entry name" value="CARBONIC ANHYDRASE"/>
    <property type="match status" value="1"/>
</dbReference>
<dbReference type="InterPro" id="IPR015892">
    <property type="entry name" value="Carbonic_anhydrase_CS"/>
</dbReference>
<protein>
    <recommendedName>
        <fullName evidence="2">carbonic anhydrase</fullName>
        <ecNumber evidence="2">4.2.1.1</ecNumber>
    </recommendedName>
</protein>
<evidence type="ECO:0000256" key="1">
    <source>
        <dbReference type="ARBA" id="ARBA00006217"/>
    </source>
</evidence>
<comment type="function">
    <text evidence="5">Catalyzes the reversible hydration of carbon dioxide to form bicarbonate.</text>
</comment>
<dbReference type="Proteomes" id="UP000216725">
    <property type="component" value="Unassembled WGS sequence"/>
</dbReference>
<dbReference type="CDD" id="cd03378">
    <property type="entry name" value="beta_CA_cladeC"/>
    <property type="match status" value="1"/>
</dbReference>
<gene>
    <name evidence="8" type="ORF">PSRA_1363</name>
</gene>
<accession>A0A261EVW0</accession>
<dbReference type="AlphaFoldDB" id="A0A261EVW0"/>
<dbReference type="InterPro" id="IPR036874">
    <property type="entry name" value="Carbonic_anhydrase_sf"/>
</dbReference>